<dbReference type="Proteomes" id="UP001175227">
    <property type="component" value="Unassembled WGS sequence"/>
</dbReference>
<accession>A0AA39U6H2</accession>
<evidence type="ECO:0000313" key="1">
    <source>
        <dbReference type="EMBL" id="KAK0471734.1"/>
    </source>
</evidence>
<comment type="caution">
    <text evidence="1">The sequence shown here is derived from an EMBL/GenBank/DDBJ whole genome shotgun (WGS) entry which is preliminary data.</text>
</comment>
<sequence length="102" mass="11618">MARKSVPQRFVFQCYEPDVNLTLSEHYPGTMLSNSSGVNGNLYPPTSEEMGIMQIPKATCIEACYVHLKAVQIWNHHAQDKSDIFYKLTAYFNGDWKSNSNI</sequence>
<protein>
    <submittedName>
        <fullName evidence="1">Uncharacterized protein</fullName>
    </submittedName>
</protein>
<dbReference type="AlphaFoldDB" id="A0AA39U6H2"/>
<keyword evidence="2" id="KW-1185">Reference proteome</keyword>
<name>A0AA39U6H2_9AGAR</name>
<organism evidence="1 2">
    <name type="scientific">Armillaria novae-zelandiae</name>
    <dbReference type="NCBI Taxonomy" id="153914"/>
    <lineage>
        <taxon>Eukaryota</taxon>
        <taxon>Fungi</taxon>
        <taxon>Dikarya</taxon>
        <taxon>Basidiomycota</taxon>
        <taxon>Agaricomycotina</taxon>
        <taxon>Agaricomycetes</taxon>
        <taxon>Agaricomycetidae</taxon>
        <taxon>Agaricales</taxon>
        <taxon>Marasmiineae</taxon>
        <taxon>Physalacriaceae</taxon>
        <taxon>Armillaria</taxon>
    </lineage>
</organism>
<dbReference type="EMBL" id="JAUEPR010000047">
    <property type="protein sequence ID" value="KAK0471734.1"/>
    <property type="molecule type" value="Genomic_DNA"/>
</dbReference>
<proteinExistence type="predicted"/>
<gene>
    <name evidence="1" type="ORF">IW261DRAFT_1424833</name>
</gene>
<evidence type="ECO:0000313" key="2">
    <source>
        <dbReference type="Proteomes" id="UP001175227"/>
    </source>
</evidence>
<reference evidence="1" key="1">
    <citation type="submission" date="2023-06" db="EMBL/GenBank/DDBJ databases">
        <authorList>
            <consortium name="Lawrence Berkeley National Laboratory"/>
            <person name="Ahrendt S."/>
            <person name="Sahu N."/>
            <person name="Indic B."/>
            <person name="Wong-Bajracharya J."/>
            <person name="Merenyi Z."/>
            <person name="Ke H.-M."/>
            <person name="Monk M."/>
            <person name="Kocsube S."/>
            <person name="Drula E."/>
            <person name="Lipzen A."/>
            <person name="Balint B."/>
            <person name="Henrissat B."/>
            <person name="Andreopoulos B."/>
            <person name="Martin F.M."/>
            <person name="Harder C.B."/>
            <person name="Rigling D."/>
            <person name="Ford K.L."/>
            <person name="Foster G.D."/>
            <person name="Pangilinan J."/>
            <person name="Papanicolaou A."/>
            <person name="Barry K."/>
            <person name="LaButti K."/>
            <person name="Viragh M."/>
            <person name="Koriabine M."/>
            <person name="Yan M."/>
            <person name="Riley R."/>
            <person name="Champramary S."/>
            <person name="Plett K.L."/>
            <person name="Tsai I.J."/>
            <person name="Slot J."/>
            <person name="Sipos G."/>
            <person name="Plett J."/>
            <person name="Nagy L.G."/>
            <person name="Grigoriev I.V."/>
        </authorList>
    </citation>
    <scope>NUCLEOTIDE SEQUENCE</scope>
    <source>
        <strain evidence="1">ICMP 16352</strain>
    </source>
</reference>